<keyword evidence="1" id="KW-1133">Transmembrane helix</keyword>
<evidence type="ECO:0000313" key="3">
    <source>
        <dbReference type="EMBL" id="EFC2249332.1"/>
    </source>
</evidence>
<feature type="transmembrane region" description="Helical" evidence="1">
    <location>
        <begin position="20"/>
        <end position="40"/>
    </location>
</feature>
<dbReference type="AlphaFoldDB" id="A0A0Q1GUH5"/>
<dbReference type="Proteomes" id="UP000528504">
    <property type="component" value="Unassembled WGS sequence"/>
</dbReference>
<dbReference type="EMBL" id="AATJQG010000056">
    <property type="protein sequence ID" value="EFM0518944.1"/>
    <property type="molecule type" value="Genomic_DNA"/>
</dbReference>
<reference evidence="3 7" key="2">
    <citation type="submission" date="2019-04" db="EMBL/GenBank/DDBJ databases">
        <authorList>
            <consortium name="NARMS: The National Antimicrobial Resistance Monitoring System"/>
        </authorList>
    </citation>
    <scope>NUCLEOTIDE SEQUENCE [LARGE SCALE GENOMIC DNA]</scope>
    <source>
        <strain evidence="3 7">FSIS11919500</strain>
    </source>
</reference>
<sequence>MSSTQKPADVTAERRSHWWWTVPGCLAMVLLNAAVSYGIVRLNAPVTVAFNMKQTVDAFFDSASQKQLSEVQSKALSARFNTALEASLQAWQQKHHAVILVSPAVVQGAPDITREIQQDIARRMRAEP</sequence>
<dbReference type="NCBIfam" id="TIGR02744">
    <property type="entry name" value="TrbI_Ftype"/>
    <property type="match status" value="1"/>
</dbReference>
<organism evidence="3 7">
    <name type="scientific">Escherichia coli</name>
    <dbReference type="NCBI Taxonomy" id="562"/>
    <lineage>
        <taxon>Bacteria</taxon>
        <taxon>Pseudomonadati</taxon>
        <taxon>Pseudomonadota</taxon>
        <taxon>Gammaproteobacteria</taxon>
        <taxon>Enterobacterales</taxon>
        <taxon>Enterobacteriaceae</taxon>
        <taxon>Escherichia</taxon>
    </lineage>
</organism>
<comment type="caution">
    <text evidence="3">The sequence shown here is derived from an EMBL/GenBank/DDBJ whole genome shotgun (WGS) entry which is preliminary data.</text>
</comment>
<dbReference type="EMBL" id="AASEPP010000087">
    <property type="protein sequence ID" value="EFC2249332.1"/>
    <property type="molecule type" value="Genomic_DNA"/>
</dbReference>
<accession>A0A0Q1GUH5</accession>
<evidence type="ECO:0000313" key="4">
    <source>
        <dbReference type="EMBL" id="EFM0518944.1"/>
    </source>
</evidence>
<dbReference type="NCBIfam" id="NF010270">
    <property type="entry name" value="PRK13717.1"/>
    <property type="match status" value="1"/>
</dbReference>
<evidence type="ECO:0000313" key="6">
    <source>
        <dbReference type="Proteomes" id="UP000528504"/>
    </source>
</evidence>
<proteinExistence type="predicted"/>
<dbReference type="Proteomes" id="UP000531916">
    <property type="component" value="Unassembled WGS sequence"/>
</dbReference>
<evidence type="ECO:0000313" key="5">
    <source>
        <dbReference type="Proteomes" id="UP000523388"/>
    </source>
</evidence>
<dbReference type="RefSeq" id="WP_000099693.1">
    <property type="nucleotide sequence ID" value="NZ_AP019804.1"/>
</dbReference>
<dbReference type="Pfam" id="PF09677">
    <property type="entry name" value="TrbI_Ftype"/>
    <property type="match status" value="1"/>
</dbReference>
<evidence type="ECO:0000313" key="7">
    <source>
        <dbReference type="Proteomes" id="UP000531916"/>
    </source>
</evidence>
<name>A0A0Q1GUH5_ECOLX</name>
<dbReference type="EMBL" id="AASCJS010000040">
    <property type="protein sequence ID" value="EFA9848068.1"/>
    <property type="molecule type" value="Genomic_DNA"/>
</dbReference>
<dbReference type="Proteomes" id="UP000523388">
    <property type="component" value="Unassembled WGS sequence"/>
</dbReference>
<evidence type="ECO:0000313" key="2">
    <source>
        <dbReference type="EMBL" id="EFA9848068.1"/>
    </source>
</evidence>
<keyword evidence="1" id="KW-0812">Transmembrane</keyword>
<evidence type="ECO:0000256" key="1">
    <source>
        <dbReference type="SAM" id="Phobius"/>
    </source>
</evidence>
<reference evidence="5 6" key="1">
    <citation type="submission" date="2018-08" db="EMBL/GenBank/DDBJ databases">
        <authorList>
            <consortium name="GenomeTrakr network: Whole genome sequencing for foodborne pathogen traceback"/>
        </authorList>
    </citation>
    <scope>NUCLEOTIDE SEQUENCE [LARGE SCALE GENOMIC DNA]</scope>
    <source>
        <strain evidence="2 5">AZ-TG102963</strain>
        <strain evidence="4 6">AZ-TG60901</strain>
    </source>
</reference>
<dbReference type="InterPro" id="IPR014115">
    <property type="entry name" value="TrbI_Ftype"/>
</dbReference>
<gene>
    <name evidence="3" type="primary">trbI</name>
    <name evidence="2" type="ORF">C1Q91_004551</name>
    <name evidence="4" type="ORF">CF22_005084</name>
    <name evidence="3" type="ORF">E5H86_26915</name>
</gene>
<keyword evidence="1" id="KW-0472">Membrane</keyword>
<protein>
    <submittedName>
        <fullName evidence="3">Type-F conjugative transfer system protein TrbI</fullName>
    </submittedName>
</protein>